<sequence>MIRRHLPYGRRAAALIAAIVALAGIGLVTPAAAAGDPVMDSRQLLADPVAPNGSRIMKVTFTDDRTLRLFVYSAAMEQYFPVDVQRPADASVPRPTLYLLNGADGGEGTANWQTKTDIVTGFLADKNVNVVQPIGGAFTYYTDWIAPDPERGKIKWRTFFTEELPPLIDAALGTNGVNAVAGLSTSGTAVLNLPIHKPGLYRAVAAYSGCAQSADPVGREFIKLAVEVWGGGDVENMYGPVGAPAWTENDPVVDADGLRGLDLYLSTGNGLPGIHDVLDSKYSAGSGPRVLANQLLVGGVIEGATNYCTHNLKTRLDALNIPATYNFRPSGTHSWGYWHDDFIDSWPVLARGMGL</sequence>
<dbReference type="AlphaFoldDB" id="A0A378YUB7"/>
<dbReference type="InterPro" id="IPR000801">
    <property type="entry name" value="Esterase-like"/>
</dbReference>
<dbReference type="InterPro" id="IPR050583">
    <property type="entry name" value="Mycobacterial_A85_antigen"/>
</dbReference>
<dbReference type="Proteomes" id="UP000255467">
    <property type="component" value="Unassembled WGS sequence"/>
</dbReference>
<proteinExistence type="predicted"/>
<evidence type="ECO:0000313" key="3">
    <source>
        <dbReference type="Proteomes" id="UP000255467"/>
    </source>
</evidence>
<dbReference type="STRING" id="1406858.GCA_000710895_06520"/>
<gene>
    <name evidence="2" type="primary">fbpC_8</name>
    <name evidence="2" type="ORF">NCTC1934_04443</name>
</gene>
<keyword evidence="1" id="KW-0732">Signal</keyword>
<dbReference type="EMBL" id="UGRY01000002">
    <property type="protein sequence ID" value="SUA80772.1"/>
    <property type="molecule type" value="Genomic_DNA"/>
</dbReference>
<accession>A0A378YUB7</accession>
<feature type="chain" id="PRO_5016689097" evidence="1">
    <location>
        <begin position="34"/>
        <end position="355"/>
    </location>
</feature>
<organism evidence="2 3">
    <name type="scientific">Nocardia otitidiscaviarum</name>
    <dbReference type="NCBI Taxonomy" id="1823"/>
    <lineage>
        <taxon>Bacteria</taxon>
        <taxon>Bacillati</taxon>
        <taxon>Actinomycetota</taxon>
        <taxon>Actinomycetes</taxon>
        <taxon>Mycobacteriales</taxon>
        <taxon>Nocardiaceae</taxon>
        <taxon>Nocardia</taxon>
    </lineage>
</organism>
<dbReference type="PANTHER" id="PTHR48098">
    <property type="entry name" value="ENTEROCHELIN ESTERASE-RELATED"/>
    <property type="match status" value="1"/>
</dbReference>
<dbReference type="GO" id="GO:0016747">
    <property type="term" value="F:acyltransferase activity, transferring groups other than amino-acyl groups"/>
    <property type="evidence" value="ECO:0007669"/>
    <property type="project" value="TreeGrafter"/>
</dbReference>
<protein>
    <submittedName>
        <fullName evidence="2">Mycolyl transferase 85C</fullName>
        <ecNumber evidence="2">2.3.1.-</ecNumber>
    </submittedName>
</protein>
<dbReference type="SUPFAM" id="SSF53474">
    <property type="entry name" value="alpha/beta-Hydrolases"/>
    <property type="match status" value="1"/>
</dbReference>
<keyword evidence="2" id="KW-0012">Acyltransferase</keyword>
<name>A0A378YUB7_9NOCA</name>
<dbReference type="Gene3D" id="3.40.50.1820">
    <property type="entry name" value="alpha/beta hydrolase"/>
    <property type="match status" value="1"/>
</dbReference>
<evidence type="ECO:0000256" key="1">
    <source>
        <dbReference type="SAM" id="SignalP"/>
    </source>
</evidence>
<dbReference type="InterPro" id="IPR029058">
    <property type="entry name" value="AB_hydrolase_fold"/>
</dbReference>
<dbReference type="PANTHER" id="PTHR48098:SF1">
    <property type="entry name" value="DIACYLGLYCEROL ACYLTRANSFERASE_MYCOLYLTRANSFERASE AG85A"/>
    <property type="match status" value="1"/>
</dbReference>
<feature type="signal peptide" evidence="1">
    <location>
        <begin position="1"/>
        <end position="33"/>
    </location>
</feature>
<dbReference type="Pfam" id="PF00756">
    <property type="entry name" value="Esterase"/>
    <property type="match status" value="1"/>
</dbReference>
<keyword evidence="3" id="KW-1185">Reference proteome</keyword>
<evidence type="ECO:0000313" key="2">
    <source>
        <dbReference type="EMBL" id="SUA80772.1"/>
    </source>
</evidence>
<reference evidence="2 3" key="1">
    <citation type="submission" date="2018-06" db="EMBL/GenBank/DDBJ databases">
        <authorList>
            <consortium name="Pathogen Informatics"/>
            <person name="Doyle S."/>
        </authorList>
    </citation>
    <scope>NUCLEOTIDE SEQUENCE [LARGE SCALE GENOMIC DNA]</scope>
    <source>
        <strain evidence="2 3">NCTC1934</strain>
    </source>
</reference>
<keyword evidence="2" id="KW-0808">Transferase</keyword>
<dbReference type="EC" id="2.3.1.-" evidence="2"/>